<dbReference type="PANTHER" id="PTHR43793:SF2">
    <property type="entry name" value="BIFUNCTIONAL PROTEIN HLDE"/>
    <property type="match status" value="1"/>
</dbReference>
<dbReference type="InterPro" id="IPR004821">
    <property type="entry name" value="Cyt_trans-like"/>
</dbReference>
<evidence type="ECO:0000259" key="8">
    <source>
        <dbReference type="Pfam" id="PF01467"/>
    </source>
</evidence>
<dbReference type="InterPro" id="IPR011914">
    <property type="entry name" value="RfaE_dom_II"/>
</dbReference>
<evidence type="ECO:0000256" key="6">
    <source>
        <dbReference type="ARBA" id="ARBA00023277"/>
    </source>
</evidence>
<dbReference type="NCBIfam" id="TIGR00125">
    <property type="entry name" value="cyt_tran_rel"/>
    <property type="match status" value="1"/>
</dbReference>
<evidence type="ECO:0000256" key="1">
    <source>
        <dbReference type="ARBA" id="ARBA00012519"/>
    </source>
</evidence>
<dbReference type="GO" id="GO:0005524">
    <property type="term" value="F:ATP binding"/>
    <property type="evidence" value="ECO:0007669"/>
    <property type="project" value="UniProtKB-KW"/>
</dbReference>
<dbReference type="SUPFAM" id="SSF52374">
    <property type="entry name" value="Nucleotidylyl transferase"/>
    <property type="match status" value="1"/>
</dbReference>
<organism evidence="9 10">
    <name type="scientific">Desulfobacula phenolica</name>
    <dbReference type="NCBI Taxonomy" id="90732"/>
    <lineage>
        <taxon>Bacteria</taxon>
        <taxon>Pseudomonadati</taxon>
        <taxon>Thermodesulfobacteriota</taxon>
        <taxon>Desulfobacteria</taxon>
        <taxon>Desulfobacterales</taxon>
        <taxon>Desulfobacteraceae</taxon>
        <taxon>Desulfobacula</taxon>
    </lineage>
</organism>
<protein>
    <recommendedName>
        <fullName evidence="1">D-glycero-beta-D-manno-heptose 1-phosphate adenylyltransferase</fullName>
        <ecNumber evidence="1">2.7.7.70</ecNumber>
    </recommendedName>
</protein>
<dbReference type="AlphaFoldDB" id="A0A1H2GDP3"/>
<dbReference type="InterPro" id="IPR050385">
    <property type="entry name" value="Archaeal_FAD_synthase"/>
</dbReference>
<keyword evidence="6" id="KW-0119">Carbohydrate metabolism</keyword>
<name>A0A1H2GDP3_9BACT</name>
<dbReference type="GO" id="GO:0016779">
    <property type="term" value="F:nucleotidyltransferase activity"/>
    <property type="evidence" value="ECO:0007669"/>
    <property type="project" value="UniProtKB-KW"/>
</dbReference>
<sequence>MDKISTFAEIKILSRQYKNADKTIVFTNGCFDILHAGHVKYLTHAAEFGDILILGLNSDDSVKRIKGEKRPVLGQDHRSYVIASLACIDHVVLFDEPDPGKLIEAVCPDVLVKGADWSEDKIIGADFVKRNGGRVERIILEPDISTTKIIERIGTLYYGK</sequence>
<keyword evidence="5" id="KW-0067">ATP-binding</keyword>
<dbReference type="GO" id="GO:0016773">
    <property type="term" value="F:phosphotransferase activity, alcohol group as acceptor"/>
    <property type="evidence" value="ECO:0007669"/>
    <property type="project" value="InterPro"/>
</dbReference>
<evidence type="ECO:0000256" key="4">
    <source>
        <dbReference type="ARBA" id="ARBA00022741"/>
    </source>
</evidence>
<evidence type="ECO:0000256" key="7">
    <source>
        <dbReference type="ARBA" id="ARBA00047428"/>
    </source>
</evidence>
<gene>
    <name evidence="9" type="ORF">SAMN04487931_105136</name>
</gene>
<dbReference type="InterPro" id="IPR014729">
    <property type="entry name" value="Rossmann-like_a/b/a_fold"/>
</dbReference>
<evidence type="ECO:0000313" key="10">
    <source>
        <dbReference type="Proteomes" id="UP000199608"/>
    </source>
</evidence>
<feature type="domain" description="Cytidyltransferase-like" evidence="8">
    <location>
        <begin position="26"/>
        <end position="152"/>
    </location>
</feature>
<reference evidence="10" key="1">
    <citation type="submission" date="2016-10" db="EMBL/GenBank/DDBJ databases">
        <authorList>
            <person name="Varghese N."/>
            <person name="Submissions S."/>
        </authorList>
    </citation>
    <scope>NUCLEOTIDE SEQUENCE [LARGE SCALE GENOMIC DNA]</scope>
    <source>
        <strain evidence="10">DSM 3384</strain>
    </source>
</reference>
<comment type="catalytic activity">
    <reaction evidence="7">
        <text>D-glycero-beta-D-manno-heptose 1-phosphate + ATP + H(+) = ADP-D-glycero-beta-D-manno-heptose + diphosphate</text>
        <dbReference type="Rhea" id="RHEA:27465"/>
        <dbReference type="ChEBI" id="CHEBI:15378"/>
        <dbReference type="ChEBI" id="CHEBI:30616"/>
        <dbReference type="ChEBI" id="CHEBI:33019"/>
        <dbReference type="ChEBI" id="CHEBI:59967"/>
        <dbReference type="ChEBI" id="CHEBI:61593"/>
        <dbReference type="EC" id="2.7.7.70"/>
    </reaction>
</comment>
<evidence type="ECO:0000256" key="5">
    <source>
        <dbReference type="ARBA" id="ARBA00022840"/>
    </source>
</evidence>
<dbReference type="NCBIfam" id="TIGR02199">
    <property type="entry name" value="rfaE_dom_II"/>
    <property type="match status" value="1"/>
</dbReference>
<accession>A0A1H2GDP3</accession>
<dbReference type="PANTHER" id="PTHR43793">
    <property type="entry name" value="FAD SYNTHASE"/>
    <property type="match status" value="1"/>
</dbReference>
<keyword evidence="3" id="KW-0548">Nucleotidyltransferase</keyword>
<dbReference type="EMBL" id="FNLL01000005">
    <property type="protein sequence ID" value="SDU17508.1"/>
    <property type="molecule type" value="Genomic_DNA"/>
</dbReference>
<dbReference type="EC" id="2.7.7.70" evidence="1"/>
<proteinExistence type="predicted"/>
<keyword evidence="4" id="KW-0547">Nucleotide-binding</keyword>
<evidence type="ECO:0000313" key="9">
    <source>
        <dbReference type="EMBL" id="SDU17508.1"/>
    </source>
</evidence>
<keyword evidence="10" id="KW-1185">Reference proteome</keyword>
<dbReference type="Gene3D" id="3.40.50.620">
    <property type="entry name" value="HUPs"/>
    <property type="match status" value="1"/>
</dbReference>
<dbReference type="Pfam" id="PF01467">
    <property type="entry name" value="CTP_transf_like"/>
    <property type="match status" value="1"/>
</dbReference>
<keyword evidence="2" id="KW-0808">Transferase</keyword>
<dbReference type="RefSeq" id="WP_092233359.1">
    <property type="nucleotide sequence ID" value="NZ_FNLL01000005.1"/>
</dbReference>
<evidence type="ECO:0000256" key="3">
    <source>
        <dbReference type="ARBA" id="ARBA00022695"/>
    </source>
</evidence>
<dbReference type="Proteomes" id="UP000199608">
    <property type="component" value="Unassembled WGS sequence"/>
</dbReference>
<dbReference type="GO" id="GO:0005975">
    <property type="term" value="P:carbohydrate metabolic process"/>
    <property type="evidence" value="ECO:0007669"/>
    <property type="project" value="InterPro"/>
</dbReference>
<evidence type="ECO:0000256" key="2">
    <source>
        <dbReference type="ARBA" id="ARBA00022679"/>
    </source>
</evidence>